<protein>
    <submittedName>
        <fullName evidence="2">YjbF family lipoprotein</fullName>
    </submittedName>
</protein>
<keyword evidence="3" id="KW-1185">Reference proteome</keyword>
<feature type="signal peptide" evidence="1">
    <location>
        <begin position="1"/>
        <end position="24"/>
    </location>
</feature>
<dbReference type="Proteomes" id="UP000309550">
    <property type="component" value="Unassembled WGS sequence"/>
</dbReference>
<evidence type="ECO:0000313" key="3">
    <source>
        <dbReference type="Proteomes" id="UP000309550"/>
    </source>
</evidence>
<comment type="caution">
    <text evidence="2">The sequence shown here is derived from an EMBL/GenBank/DDBJ whole genome shotgun (WGS) entry which is preliminary data.</text>
</comment>
<dbReference type="OrthoDB" id="6237231at2"/>
<sequence>MVEGAAMSVGLRAICAAAALTALAACSGGIRGGSIEQAALDAVVGTAGPAPAPVAVTLGGVAQAAPDVLAVTPERLGKTGYLDLVAQRRDATPGLITVWQSSDAAQIVLRDGVLVTTRGVGRDLLSSDVTSTIAAVTARRSGAGERSMVLQQGDNTYTTLRLQCDIANLGQAPLAIGSNTLATTRLRETCRGPTGTFANDYWVQIGNNKIRKSRQWVGPTVGYYTILVLEQ</sequence>
<organism evidence="2 3">
    <name type="scientific">Sulfitobacter sabulilitoris</name>
    <dbReference type="NCBI Taxonomy" id="2562655"/>
    <lineage>
        <taxon>Bacteria</taxon>
        <taxon>Pseudomonadati</taxon>
        <taxon>Pseudomonadota</taxon>
        <taxon>Alphaproteobacteria</taxon>
        <taxon>Rhodobacterales</taxon>
        <taxon>Roseobacteraceae</taxon>
        <taxon>Sulfitobacter</taxon>
    </lineage>
</organism>
<dbReference type="SUPFAM" id="SSF159270">
    <property type="entry name" value="YmcC-like"/>
    <property type="match status" value="1"/>
</dbReference>
<gene>
    <name evidence="2" type="ORF">FDT80_10610</name>
</gene>
<dbReference type="EMBL" id="VANS01000002">
    <property type="protein sequence ID" value="TMM52710.1"/>
    <property type="molecule type" value="Genomic_DNA"/>
</dbReference>
<dbReference type="Pfam" id="PF11102">
    <property type="entry name" value="YjbF"/>
    <property type="match status" value="1"/>
</dbReference>
<dbReference type="Gene3D" id="2.40.360.10">
    <property type="entry name" value="YmcC-like"/>
    <property type="match status" value="1"/>
</dbReference>
<keyword evidence="2" id="KW-0449">Lipoprotein</keyword>
<proteinExistence type="predicted"/>
<evidence type="ECO:0000313" key="2">
    <source>
        <dbReference type="EMBL" id="TMM52710.1"/>
    </source>
</evidence>
<accession>A0A5S3PF69</accession>
<keyword evidence="1" id="KW-0732">Signal</keyword>
<reference evidence="2 3" key="1">
    <citation type="submission" date="2019-05" db="EMBL/GenBank/DDBJ databases">
        <title>Sulfitobacter sabulilitoris sp. nov., isolated from a marine sand.</title>
        <authorList>
            <person name="Yoon J.-H."/>
        </authorList>
    </citation>
    <scope>NUCLEOTIDE SEQUENCE [LARGE SCALE GENOMIC DNA]</scope>
    <source>
        <strain evidence="2 3">HSMS-29</strain>
    </source>
</reference>
<dbReference type="InterPro" id="IPR021308">
    <property type="entry name" value="GfcB"/>
</dbReference>
<dbReference type="AlphaFoldDB" id="A0A5S3PF69"/>
<dbReference type="InterPro" id="IPR023373">
    <property type="entry name" value="YmcC_sf"/>
</dbReference>
<evidence type="ECO:0000256" key="1">
    <source>
        <dbReference type="SAM" id="SignalP"/>
    </source>
</evidence>
<feature type="chain" id="PRO_5024426797" evidence="1">
    <location>
        <begin position="25"/>
        <end position="231"/>
    </location>
</feature>
<name>A0A5S3PF69_9RHOB</name>